<keyword evidence="2" id="KW-0560">Oxidoreductase</keyword>
<sequence>MAEARMNTGNGFNPFDPVFLADPHAFFAQAREKEPVCHNDFMKFWIVTRYEDVMRVLGDHETFSSEHKIGPMAHWPEEALALLEREGYPPAAQLFSTDPPVHTRIRSRFAEGFTAERIAATEAQVRLAAESLVDLVEPEGLADLRAAYTHPLPRTVILDLIGVPRADHAQLEKWFAAWGGLYTPGVPDEALIECVRQVVDYQRYYAELIAARRASPCEDLVSALAAPGEEALADDELIWQLMGLLAAGHETTTNTLTGVLRVVLGDRAEWERMLEDRARIQAVVEEGARFANPVLGLPRTTTKETEIGGAVLPAGAQVMVSFASANRDLPDVDGADEFDPGRSVVGRHLGFGWGPHFCIGARLARMQLRVAIEVLLARLPTLRLCEDFEPEYAPHPFLWGLARLPVEW</sequence>
<evidence type="ECO:0000313" key="3">
    <source>
        <dbReference type="EMBL" id="MFC3448583.1"/>
    </source>
</evidence>
<keyword evidence="2" id="KW-0349">Heme</keyword>
<dbReference type="Gene3D" id="1.10.630.10">
    <property type="entry name" value="Cytochrome P450"/>
    <property type="match status" value="1"/>
</dbReference>
<name>A0ABV7NP59_9PSEU</name>
<organism evidence="3 4">
    <name type="scientific">Amycolatopsis speibonae</name>
    <dbReference type="NCBI Taxonomy" id="1450224"/>
    <lineage>
        <taxon>Bacteria</taxon>
        <taxon>Bacillati</taxon>
        <taxon>Actinomycetota</taxon>
        <taxon>Actinomycetes</taxon>
        <taxon>Pseudonocardiales</taxon>
        <taxon>Pseudonocardiaceae</taxon>
        <taxon>Amycolatopsis</taxon>
    </lineage>
</organism>
<comment type="caution">
    <text evidence="3">The sequence shown here is derived from an EMBL/GenBank/DDBJ whole genome shotgun (WGS) entry which is preliminary data.</text>
</comment>
<keyword evidence="2" id="KW-0479">Metal-binding</keyword>
<keyword evidence="2" id="KW-0503">Monooxygenase</keyword>
<evidence type="ECO:0000256" key="1">
    <source>
        <dbReference type="ARBA" id="ARBA00010617"/>
    </source>
</evidence>
<dbReference type="InterPro" id="IPR001128">
    <property type="entry name" value="Cyt_P450"/>
</dbReference>
<keyword evidence="2" id="KW-0408">Iron</keyword>
<dbReference type="PROSITE" id="PS00086">
    <property type="entry name" value="CYTOCHROME_P450"/>
    <property type="match status" value="1"/>
</dbReference>
<protein>
    <submittedName>
        <fullName evidence="3">Cytochrome P450</fullName>
    </submittedName>
</protein>
<evidence type="ECO:0000256" key="2">
    <source>
        <dbReference type="RuleBase" id="RU000461"/>
    </source>
</evidence>
<evidence type="ECO:0000313" key="4">
    <source>
        <dbReference type="Proteomes" id="UP001595645"/>
    </source>
</evidence>
<dbReference type="PANTHER" id="PTHR46696">
    <property type="entry name" value="P450, PUTATIVE (EUROFUNG)-RELATED"/>
    <property type="match status" value="1"/>
</dbReference>
<accession>A0ABV7NP59</accession>
<dbReference type="PANTHER" id="PTHR46696:SF1">
    <property type="entry name" value="CYTOCHROME P450 YJIB-RELATED"/>
    <property type="match status" value="1"/>
</dbReference>
<keyword evidence="4" id="KW-1185">Reference proteome</keyword>
<dbReference type="EMBL" id="JBHRWK010000007">
    <property type="protein sequence ID" value="MFC3448583.1"/>
    <property type="molecule type" value="Genomic_DNA"/>
</dbReference>
<gene>
    <name evidence="3" type="ORF">ACFOSH_03970</name>
</gene>
<dbReference type="InterPro" id="IPR017972">
    <property type="entry name" value="Cyt_P450_CS"/>
</dbReference>
<reference evidence="4" key="1">
    <citation type="journal article" date="2019" name="Int. J. Syst. Evol. Microbiol.">
        <title>The Global Catalogue of Microorganisms (GCM) 10K type strain sequencing project: providing services to taxonomists for standard genome sequencing and annotation.</title>
        <authorList>
            <consortium name="The Broad Institute Genomics Platform"/>
            <consortium name="The Broad Institute Genome Sequencing Center for Infectious Disease"/>
            <person name="Wu L."/>
            <person name="Ma J."/>
        </authorList>
    </citation>
    <scope>NUCLEOTIDE SEQUENCE [LARGE SCALE GENOMIC DNA]</scope>
    <source>
        <strain evidence="4">CGMCC 4.7676</strain>
    </source>
</reference>
<dbReference type="InterPro" id="IPR036396">
    <property type="entry name" value="Cyt_P450_sf"/>
</dbReference>
<dbReference type="Proteomes" id="UP001595645">
    <property type="component" value="Unassembled WGS sequence"/>
</dbReference>
<dbReference type="RefSeq" id="WP_378237255.1">
    <property type="nucleotide sequence ID" value="NZ_JBHRWK010000007.1"/>
</dbReference>
<dbReference type="Pfam" id="PF00067">
    <property type="entry name" value="p450"/>
    <property type="match status" value="1"/>
</dbReference>
<comment type="similarity">
    <text evidence="1 2">Belongs to the cytochrome P450 family.</text>
</comment>
<dbReference type="PRINTS" id="PR00359">
    <property type="entry name" value="BP450"/>
</dbReference>
<dbReference type="SUPFAM" id="SSF48264">
    <property type="entry name" value="Cytochrome P450"/>
    <property type="match status" value="1"/>
</dbReference>
<dbReference type="PRINTS" id="PR00385">
    <property type="entry name" value="P450"/>
</dbReference>
<dbReference type="InterPro" id="IPR002397">
    <property type="entry name" value="Cyt_P450_B"/>
</dbReference>
<proteinExistence type="inferred from homology"/>